<dbReference type="AlphaFoldDB" id="A0A3B0P8P7"/>
<keyword evidence="1" id="KW-1133">Transmembrane helix</keyword>
<proteinExistence type="predicted"/>
<evidence type="ECO:0000313" key="2">
    <source>
        <dbReference type="EMBL" id="SYV92919.1"/>
    </source>
</evidence>
<evidence type="ECO:0000256" key="1">
    <source>
        <dbReference type="SAM" id="Phobius"/>
    </source>
</evidence>
<dbReference type="Proteomes" id="UP000259328">
    <property type="component" value="Chromosome"/>
</dbReference>
<gene>
    <name evidence="2" type="ORF">NCTC10124_00647</name>
</gene>
<protein>
    <submittedName>
        <fullName evidence="2">Uncharacterized protein</fullName>
    </submittedName>
</protein>
<keyword evidence="1" id="KW-0472">Membrane</keyword>
<evidence type="ECO:0000313" key="3">
    <source>
        <dbReference type="Proteomes" id="UP000259328"/>
    </source>
</evidence>
<keyword evidence="1" id="KW-0812">Transmembrane</keyword>
<reference evidence="3" key="1">
    <citation type="submission" date="2018-06" db="EMBL/GenBank/DDBJ databases">
        <authorList>
            <consortium name="Pathogen Informatics"/>
        </authorList>
    </citation>
    <scope>NUCLEOTIDE SEQUENCE [LARGE SCALE GENOMIC DNA]</scope>
    <source>
        <strain evidence="3">NCTC10124</strain>
    </source>
</reference>
<name>A0A3B0P8P7_MYCSY</name>
<dbReference type="EMBL" id="LS991953">
    <property type="protein sequence ID" value="SYV92919.1"/>
    <property type="molecule type" value="Genomic_DNA"/>
</dbReference>
<organism evidence="2 3">
    <name type="scientific">Mycoplasmopsis synoviae</name>
    <name type="common">Mycoplasma synoviae</name>
    <dbReference type="NCBI Taxonomy" id="2109"/>
    <lineage>
        <taxon>Bacteria</taxon>
        <taxon>Bacillati</taxon>
        <taxon>Mycoplasmatota</taxon>
        <taxon>Mycoplasmoidales</taxon>
        <taxon>Metamycoplasmataceae</taxon>
        <taxon>Mycoplasmopsis</taxon>
    </lineage>
</organism>
<sequence length="63" mass="7116">MLSRATRYASNVNSPVKSFGTKFSYLTWITLSFVVFTCWLLKNVGSNCNKVLVNSIPFLILPQ</sequence>
<feature type="transmembrane region" description="Helical" evidence="1">
    <location>
        <begin position="23"/>
        <end position="41"/>
    </location>
</feature>
<accession>A0A3B0P8P7</accession>